<dbReference type="InterPro" id="IPR031751">
    <property type="entry name" value="DUF4735"/>
</dbReference>
<evidence type="ECO:0000313" key="4">
    <source>
        <dbReference type="RefSeq" id="XP_005112111.3"/>
    </source>
</evidence>
<reference evidence="4" key="1">
    <citation type="submission" date="2025-08" db="UniProtKB">
        <authorList>
            <consortium name="RefSeq"/>
        </authorList>
    </citation>
    <scope>IDENTIFICATION</scope>
</reference>
<keyword evidence="1" id="KW-0175">Coiled coil</keyword>
<gene>
    <name evidence="4" type="primary">LOC101864578</name>
</gene>
<dbReference type="GeneID" id="101864578"/>
<accession>A0ABM0K9I0</accession>
<feature type="chain" id="PRO_5046686235" evidence="2">
    <location>
        <begin position="26"/>
        <end position="383"/>
    </location>
</feature>
<evidence type="ECO:0000313" key="3">
    <source>
        <dbReference type="Proteomes" id="UP000694888"/>
    </source>
</evidence>
<dbReference type="RefSeq" id="XP_005112111.3">
    <property type="nucleotide sequence ID" value="XM_005112054.3"/>
</dbReference>
<evidence type="ECO:0000256" key="2">
    <source>
        <dbReference type="SAM" id="SignalP"/>
    </source>
</evidence>
<name>A0ABM0K9I0_APLCA</name>
<dbReference type="Proteomes" id="UP000694888">
    <property type="component" value="Unplaced"/>
</dbReference>
<organism evidence="3 4">
    <name type="scientific">Aplysia californica</name>
    <name type="common">California sea hare</name>
    <dbReference type="NCBI Taxonomy" id="6500"/>
    <lineage>
        <taxon>Eukaryota</taxon>
        <taxon>Metazoa</taxon>
        <taxon>Spiralia</taxon>
        <taxon>Lophotrochozoa</taxon>
        <taxon>Mollusca</taxon>
        <taxon>Gastropoda</taxon>
        <taxon>Heterobranchia</taxon>
        <taxon>Euthyneura</taxon>
        <taxon>Tectipleura</taxon>
        <taxon>Aplysiida</taxon>
        <taxon>Aplysioidea</taxon>
        <taxon>Aplysiidae</taxon>
        <taxon>Aplysia</taxon>
    </lineage>
</organism>
<dbReference type="PANTHER" id="PTHR33539:SF1">
    <property type="entry name" value="UPF0764 PROTEIN C16ORF89"/>
    <property type="match status" value="1"/>
</dbReference>
<proteinExistence type="predicted"/>
<evidence type="ECO:0000256" key="1">
    <source>
        <dbReference type="SAM" id="Coils"/>
    </source>
</evidence>
<keyword evidence="2" id="KW-0732">Signal</keyword>
<sequence>MDSRWSLALWTLLFTSLTLPGAVTSHPQDGGGVRSQRGDARLLQDVLRGLEKAANFFREDFSSINVDGLFGIRVAQGTIIQSLNFCVSGTSPRCSPELYARLGSLNTTIGTMADRALPYIKAQDPDYYQSFYKTIDGPYMIAESSQSLGRAVSAPGVGTDYNEESGDRCLASLMGTWRRDGRTVPVCTVDQECLQMMTRPHQASYSITHQLLYFIMAEKNGCLDELDSLLSAEGLGSVKEFEQSLCGHIYSEMEGEVNDGHVAQLQQDLFLEQNVLCGVIGFSDFFPRSWISMVLGWQTSRGCFSMAGSLVALQAEIQSVSDQQRELLQRLEEEARDSDSAPWTSRKLMRERVMEDDCLAHKTGLGIGVLGVYQRHLLENTAS</sequence>
<feature type="coiled-coil region" evidence="1">
    <location>
        <begin position="310"/>
        <end position="341"/>
    </location>
</feature>
<dbReference type="Pfam" id="PF15882">
    <property type="entry name" value="DUF4735"/>
    <property type="match status" value="1"/>
</dbReference>
<protein>
    <submittedName>
        <fullName evidence="4">UPF0764 protein C16orf89 homolog</fullName>
    </submittedName>
</protein>
<dbReference type="PANTHER" id="PTHR33539">
    <property type="entry name" value="UPF0764 PROTEIN C16ORF89"/>
    <property type="match status" value="1"/>
</dbReference>
<keyword evidence="3" id="KW-1185">Reference proteome</keyword>
<feature type="signal peptide" evidence="2">
    <location>
        <begin position="1"/>
        <end position="25"/>
    </location>
</feature>